<dbReference type="Proteomes" id="UP001595715">
    <property type="component" value="Unassembled WGS sequence"/>
</dbReference>
<gene>
    <name evidence="2" type="ORF">ACFOZ8_26790</name>
</gene>
<comment type="caution">
    <text evidence="2">The sequence shown here is derived from an EMBL/GenBank/DDBJ whole genome shotgun (WGS) entry which is preliminary data.</text>
</comment>
<organism evidence="2 3">
    <name type="scientific">Paenibacillus xanthanilyticus</name>
    <dbReference type="NCBI Taxonomy" id="1783531"/>
    <lineage>
        <taxon>Bacteria</taxon>
        <taxon>Bacillati</taxon>
        <taxon>Bacillota</taxon>
        <taxon>Bacilli</taxon>
        <taxon>Bacillales</taxon>
        <taxon>Paenibacillaceae</taxon>
        <taxon>Paenibacillus</taxon>
    </lineage>
</organism>
<evidence type="ECO:0000313" key="2">
    <source>
        <dbReference type="EMBL" id="MFC4103232.1"/>
    </source>
</evidence>
<dbReference type="InterPro" id="IPR009875">
    <property type="entry name" value="PilZ_domain"/>
</dbReference>
<sequence length="172" mass="19872">MYNELLYISILRLMRMQPFNKRAFFRVDLKIPLSALLKIISVSGTKTDTKHSRIAIKDISAGGIRMHSKLDLPIHVNLVLEFTFQLFNEPVKVIGAITRKTKLDDALFEYGIQFYLDVNKERQLMAYLNMLSTRLRAQNVLGSCSFCSDDDLDEFYNEDMKNKLIYGPVPEV</sequence>
<proteinExistence type="predicted"/>
<reference evidence="3" key="1">
    <citation type="journal article" date="2019" name="Int. J. Syst. Evol. Microbiol.">
        <title>The Global Catalogue of Microorganisms (GCM) 10K type strain sequencing project: providing services to taxonomists for standard genome sequencing and annotation.</title>
        <authorList>
            <consortium name="The Broad Institute Genomics Platform"/>
            <consortium name="The Broad Institute Genome Sequencing Center for Infectious Disease"/>
            <person name="Wu L."/>
            <person name="Ma J."/>
        </authorList>
    </citation>
    <scope>NUCLEOTIDE SEQUENCE [LARGE SCALE GENOMIC DNA]</scope>
    <source>
        <strain evidence="3">IBRC-M 10987</strain>
    </source>
</reference>
<keyword evidence="3" id="KW-1185">Reference proteome</keyword>
<feature type="domain" description="PilZ" evidence="1">
    <location>
        <begin position="20"/>
        <end position="128"/>
    </location>
</feature>
<dbReference type="SUPFAM" id="SSF141371">
    <property type="entry name" value="PilZ domain-like"/>
    <property type="match status" value="1"/>
</dbReference>
<accession>A0ABV8KBH5</accession>
<dbReference type="RefSeq" id="WP_377776470.1">
    <property type="nucleotide sequence ID" value="NZ_JBHUKV010000034.1"/>
</dbReference>
<dbReference type="Pfam" id="PF07238">
    <property type="entry name" value="PilZ"/>
    <property type="match status" value="1"/>
</dbReference>
<name>A0ABV8KBH5_9BACL</name>
<evidence type="ECO:0000259" key="1">
    <source>
        <dbReference type="Pfam" id="PF07238"/>
    </source>
</evidence>
<dbReference type="Gene3D" id="2.40.10.220">
    <property type="entry name" value="predicted glycosyltransferase like domains"/>
    <property type="match status" value="1"/>
</dbReference>
<evidence type="ECO:0000313" key="3">
    <source>
        <dbReference type="Proteomes" id="UP001595715"/>
    </source>
</evidence>
<dbReference type="EMBL" id="JBHSAM010000034">
    <property type="protein sequence ID" value="MFC4103232.1"/>
    <property type="molecule type" value="Genomic_DNA"/>
</dbReference>
<protein>
    <submittedName>
        <fullName evidence="2">PilZ domain-containing protein</fullName>
    </submittedName>
</protein>